<evidence type="ECO:0000256" key="1">
    <source>
        <dbReference type="ARBA" id="ARBA00010617"/>
    </source>
</evidence>
<dbReference type="SUPFAM" id="SSF48264">
    <property type="entry name" value="Cytochrome P450"/>
    <property type="match status" value="1"/>
</dbReference>
<evidence type="ECO:0000256" key="3">
    <source>
        <dbReference type="SAM" id="MobiDB-lite"/>
    </source>
</evidence>
<dbReference type="EMBL" id="JAGEOK010000005">
    <property type="protein sequence ID" value="MBO2437543.1"/>
    <property type="molecule type" value="Genomic_DNA"/>
</dbReference>
<dbReference type="PRINTS" id="PR00359">
    <property type="entry name" value="BP450"/>
</dbReference>
<dbReference type="Pfam" id="PF00067">
    <property type="entry name" value="p450"/>
    <property type="match status" value="1"/>
</dbReference>
<keyword evidence="5" id="KW-1185">Reference proteome</keyword>
<keyword evidence="2" id="KW-0408">Iron</keyword>
<keyword evidence="2" id="KW-0503">Monooxygenase</keyword>
<reference evidence="4 5" key="1">
    <citation type="submission" date="2021-03" db="EMBL/GenBank/DDBJ databases">
        <authorList>
            <person name="Kanchanasin P."/>
            <person name="Saeng-In P."/>
            <person name="Phongsopitanun W."/>
            <person name="Yuki M."/>
            <person name="Kudo T."/>
            <person name="Ohkuma M."/>
            <person name="Tanasupawat S."/>
        </authorList>
    </citation>
    <scope>NUCLEOTIDE SEQUENCE [LARGE SCALE GENOMIC DNA]</scope>
    <source>
        <strain evidence="4 5">L46</strain>
    </source>
</reference>
<keyword evidence="2" id="KW-0560">Oxidoreductase</keyword>
<dbReference type="PANTHER" id="PTHR46696">
    <property type="entry name" value="P450, PUTATIVE (EUROFUNG)-RELATED"/>
    <property type="match status" value="1"/>
</dbReference>
<name>A0ABS3QVS6_9ACTN</name>
<dbReference type="InterPro" id="IPR002397">
    <property type="entry name" value="Cyt_P450_B"/>
</dbReference>
<organism evidence="4 5">
    <name type="scientific">Actinomadura nitritigenes</name>
    <dbReference type="NCBI Taxonomy" id="134602"/>
    <lineage>
        <taxon>Bacteria</taxon>
        <taxon>Bacillati</taxon>
        <taxon>Actinomycetota</taxon>
        <taxon>Actinomycetes</taxon>
        <taxon>Streptosporangiales</taxon>
        <taxon>Thermomonosporaceae</taxon>
        <taxon>Actinomadura</taxon>
    </lineage>
</organism>
<protein>
    <submittedName>
        <fullName evidence="4">Cytochrome P450</fullName>
    </submittedName>
</protein>
<evidence type="ECO:0000313" key="4">
    <source>
        <dbReference type="EMBL" id="MBO2437543.1"/>
    </source>
</evidence>
<sequence>MTTTKPWSEVFGESDRLDVSPALAGLRKRPLCRIRLPYGEPAWLATRYEDVKVVLGDPRFSRAAATGRDEPRARLHIGSPGSLLRQDPPEHSRLRRLVAKAFTARRVELLRPRTRRIAGDLAARMRAQGPPADLVEDFALPLPITVICELLGVPVEDRADFRLWSDAFLSTTRFTRDEVTEYVGRMRDYMAALVAEHRETPRDDLIGALIEARDRDDRLSEEELLAMAEGILVAGHETTASQIPNFVYVLLTHPEQLAALRADPDLIPRAVEELMRYVPLGGGAGSARYALEDVELGGVTVRAGEPVVVALQSANRDESVYSDPDTFDPRRGEASHIGFGHGPHHCLGAQLARMELQVALRTLLDGFPGLRLAGREEDIIWKAGSATRAPERMPVTWDAPGTPGRRTA</sequence>
<dbReference type="PRINTS" id="PR00385">
    <property type="entry name" value="P450"/>
</dbReference>
<gene>
    <name evidence="4" type="ORF">J4557_08435</name>
</gene>
<accession>A0ABS3QVS6</accession>
<comment type="caution">
    <text evidence="4">The sequence shown here is derived from an EMBL/GenBank/DDBJ whole genome shotgun (WGS) entry which is preliminary data.</text>
</comment>
<keyword evidence="2" id="KW-0349">Heme</keyword>
<dbReference type="CDD" id="cd11031">
    <property type="entry name" value="Cyp158A-like"/>
    <property type="match status" value="1"/>
</dbReference>
<evidence type="ECO:0000256" key="2">
    <source>
        <dbReference type="RuleBase" id="RU000461"/>
    </source>
</evidence>
<dbReference type="InterPro" id="IPR036396">
    <property type="entry name" value="Cyt_P450_sf"/>
</dbReference>
<dbReference type="PANTHER" id="PTHR46696:SF1">
    <property type="entry name" value="CYTOCHROME P450 YJIB-RELATED"/>
    <property type="match status" value="1"/>
</dbReference>
<feature type="region of interest" description="Disordered" evidence="3">
    <location>
        <begin position="65"/>
        <end position="88"/>
    </location>
</feature>
<comment type="similarity">
    <text evidence="1 2">Belongs to the cytochrome P450 family.</text>
</comment>
<keyword evidence="2" id="KW-0479">Metal-binding</keyword>
<dbReference type="Gene3D" id="1.10.630.10">
    <property type="entry name" value="Cytochrome P450"/>
    <property type="match status" value="1"/>
</dbReference>
<dbReference type="InterPro" id="IPR017972">
    <property type="entry name" value="Cyt_P450_CS"/>
</dbReference>
<proteinExistence type="inferred from homology"/>
<dbReference type="Proteomes" id="UP000666915">
    <property type="component" value="Unassembled WGS sequence"/>
</dbReference>
<dbReference type="InterPro" id="IPR001128">
    <property type="entry name" value="Cyt_P450"/>
</dbReference>
<dbReference type="PROSITE" id="PS00086">
    <property type="entry name" value="CYTOCHROME_P450"/>
    <property type="match status" value="1"/>
</dbReference>
<dbReference type="RefSeq" id="WP_208265882.1">
    <property type="nucleotide sequence ID" value="NZ_BAAAGM010000026.1"/>
</dbReference>
<evidence type="ECO:0000313" key="5">
    <source>
        <dbReference type="Proteomes" id="UP000666915"/>
    </source>
</evidence>